<reference evidence="1" key="2">
    <citation type="submission" date="2015-06" db="UniProtKB">
        <authorList>
            <consortium name="EnsemblMetazoa"/>
        </authorList>
    </citation>
    <scope>IDENTIFICATION</scope>
</reference>
<dbReference type="EnsemblMetazoa" id="MESCA000232-RA">
    <property type="protein sequence ID" value="MESCA000232-PA"/>
    <property type="gene ID" value="MESCA000232"/>
</dbReference>
<evidence type="ECO:0000313" key="2">
    <source>
        <dbReference type="Proteomes" id="UP000015102"/>
    </source>
</evidence>
<organism evidence="1 2">
    <name type="scientific">Megaselia scalaris</name>
    <name type="common">Humpbacked fly</name>
    <name type="synonym">Phora scalaris</name>
    <dbReference type="NCBI Taxonomy" id="36166"/>
    <lineage>
        <taxon>Eukaryota</taxon>
        <taxon>Metazoa</taxon>
        <taxon>Ecdysozoa</taxon>
        <taxon>Arthropoda</taxon>
        <taxon>Hexapoda</taxon>
        <taxon>Insecta</taxon>
        <taxon>Pterygota</taxon>
        <taxon>Neoptera</taxon>
        <taxon>Endopterygota</taxon>
        <taxon>Diptera</taxon>
        <taxon>Brachycera</taxon>
        <taxon>Muscomorpha</taxon>
        <taxon>Platypezoidea</taxon>
        <taxon>Phoridae</taxon>
        <taxon>Megaseliini</taxon>
        <taxon>Megaselia</taxon>
    </lineage>
</organism>
<evidence type="ECO:0000313" key="1">
    <source>
        <dbReference type="EnsemblMetazoa" id="MESCA000232-PA"/>
    </source>
</evidence>
<dbReference type="HOGENOM" id="CLU_2870180_0_0_1"/>
<accession>T1GAH5</accession>
<dbReference type="AlphaFoldDB" id="T1GAH5"/>
<proteinExistence type="predicted"/>
<name>T1GAH5_MEGSC</name>
<dbReference type="EMBL" id="CAQQ02191605">
    <property type="status" value="NOT_ANNOTATED_CDS"/>
    <property type="molecule type" value="Genomic_DNA"/>
</dbReference>
<sequence length="64" mass="7612">MWPHDNNTRILKLVRSVSRLQISNEGEHQLSHYSREETELLTRHRGGMGKCKFVSHIKKLREEN</sequence>
<dbReference type="Proteomes" id="UP000015102">
    <property type="component" value="Unassembled WGS sequence"/>
</dbReference>
<protein>
    <submittedName>
        <fullName evidence="1">Uncharacterized protein</fullName>
    </submittedName>
</protein>
<reference evidence="2" key="1">
    <citation type="submission" date="2013-02" db="EMBL/GenBank/DDBJ databases">
        <authorList>
            <person name="Hughes D."/>
        </authorList>
    </citation>
    <scope>NUCLEOTIDE SEQUENCE</scope>
    <source>
        <strain>Durham</strain>
        <strain evidence="2">NC isolate 2 -- Noor lab</strain>
    </source>
</reference>
<keyword evidence="2" id="KW-1185">Reference proteome</keyword>
<dbReference type="EMBL" id="CAQQ02191604">
    <property type="status" value="NOT_ANNOTATED_CDS"/>
    <property type="molecule type" value="Genomic_DNA"/>
</dbReference>